<dbReference type="Pfam" id="PF02806">
    <property type="entry name" value="Alpha-amylase_C"/>
    <property type="match status" value="1"/>
</dbReference>
<dbReference type="GO" id="GO:0043169">
    <property type="term" value="F:cation binding"/>
    <property type="evidence" value="ECO:0007669"/>
    <property type="project" value="InterPro"/>
</dbReference>
<dbReference type="PANTHER" id="PTHR43651">
    <property type="entry name" value="1,4-ALPHA-GLUCAN-BRANCHING ENZYME"/>
    <property type="match status" value="1"/>
</dbReference>
<evidence type="ECO:0000259" key="1">
    <source>
        <dbReference type="Pfam" id="PF02806"/>
    </source>
</evidence>
<organism evidence="2">
    <name type="scientific">bioreactor metagenome</name>
    <dbReference type="NCBI Taxonomy" id="1076179"/>
    <lineage>
        <taxon>unclassified sequences</taxon>
        <taxon>metagenomes</taxon>
        <taxon>ecological metagenomes</taxon>
    </lineage>
</organism>
<protein>
    <recommendedName>
        <fullName evidence="1">Alpha-amylase/branching enzyme C-terminal all beta domain-containing protein</fullName>
    </recommendedName>
</protein>
<gene>
    <name evidence="2" type="ORF">SDC9_172970</name>
</gene>
<dbReference type="SUPFAM" id="SSF51011">
    <property type="entry name" value="Glycosyl hydrolase domain"/>
    <property type="match status" value="1"/>
</dbReference>
<proteinExistence type="predicted"/>
<dbReference type="InterPro" id="IPR013780">
    <property type="entry name" value="Glyco_hydro_b"/>
</dbReference>
<dbReference type="EMBL" id="VSSQ01074774">
    <property type="protein sequence ID" value="MPN25558.1"/>
    <property type="molecule type" value="Genomic_DNA"/>
</dbReference>
<dbReference type="Gene3D" id="2.60.40.1180">
    <property type="entry name" value="Golgi alpha-mannosidase II"/>
    <property type="match status" value="1"/>
</dbReference>
<comment type="caution">
    <text evidence="2">The sequence shown here is derived from an EMBL/GenBank/DDBJ whole genome shotgun (WGS) entry which is preliminary data.</text>
</comment>
<dbReference type="GO" id="GO:0003844">
    <property type="term" value="F:1,4-alpha-glucan branching enzyme activity"/>
    <property type="evidence" value="ECO:0007669"/>
    <property type="project" value="TreeGrafter"/>
</dbReference>
<dbReference type="GO" id="GO:0005975">
    <property type="term" value="P:carbohydrate metabolic process"/>
    <property type="evidence" value="ECO:0007669"/>
    <property type="project" value="InterPro"/>
</dbReference>
<accession>A0A645GF81</accession>
<dbReference type="GO" id="GO:0005737">
    <property type="term" value="C:cytoplasm"/>
    <property type="evidence" value="ECO:0007669"/>
    <property type="project" value="TreeGrafter"/>
</dbReference>
<reference evidence="2" key="1">
    <citation type="submission" date="2019-08" db="EMBL/GenBank/DDBJ databases">
        <authorList>
            <person name="Kucharzyk K."/>
            <person name="Murdoch R.W."/>
            <person name="Higgins S."/>
            <person name="Loffler F."/>
        </authorList>
    </citation>
    <scope>NUCLEOTIDE SEQUENCE</scope>
</reference>
<sequence>MIELAKETSLFDKPPVSIFEDNERQILIFSRSGLIMAFNFSPYLSYPDYRFNSPVGEYEILLNSDAPEFGGFNRIDQEMKYVTSCENGRNTLSLYLPSRSAVVLREICYL</sequence>
<dbReference type="AlphaFoldDB" id="A0A645GF81"/>
<name>A0A645GF81_9ZZZZ</name>
<dbReference type="PANTHER" id="PTHR43651:SF3">
    <property type="entry name" value="1,4-ALPHA-GLUCAN-BRANCHING ENZYME"/>
    <property type="match status" value="1"/>
</dbReference>
<dbReference type="InterPro" id="IPR006048">
    <property type="entry name" value="A-amylase/branching_C"/>
</dbReference>
<evidence type="ECO:0000313" key="2">
    <source>
        <dbReference type="EMBL" id="MPN25558.1"/>
    </source>
</evidence>
<feature type="domain" description="Alpha-amylase/branching enzyme C-terminal all beta" evidence="1">
    <location>
        <begin position="19"/>
        <end position="105"/>
    </location>
</feature>